<dbReference type="PANTHER" id="PTHR33343">
    <property type="entry name" value="54S RIBOSOMAL PROTEIN BL35M"/>
    <property type="match status" value="1"/>
</dbReference>
<dbReference type="Gene3D" id="4.10.410.60">
    <property type="match status" value="1"/>
</dbReference>
<protein>
    <recommendedName>
        <fullName evidence="7">50S ribosomal protein L35</fullName>
    </recommendedName>
</protein>
<dbReference type="Pfam" id="PF01632">
    <property type="entry name" value="Ribosomal_L35p"/>
    <property type="match status" value="1"/>
</dbReference>
<reference evidence="5 6" key="1">
    <citation type="submission" date="2018-06" db="EMBL/GenBank/DDBJ databases">
        <title>A transcriptomic atlas of mushroom development highlights an independent origin of complex multicellularity.</title>
        <authorList>
            <consortium name="DOE Joint Genome Institute"/>
            <person name="Krizsan K."/>
            <person name="Almasi E."/>
            <person name="Merenyi Z."/>
            <person name="Sahu N."/>
            <person name="Viragh M."/>
            <person name="Koszo T."/>
            <person name="Mondo S."/>
            <person name="Kiss B."/>
            <person name="Balint B."/>
            <person name="Kues U."/>
            <person name="Barry K."/>
            <person name="Hegedus J.C."/>
            <person name="Henrissat B."/>
            <person name="Johnson J."/>
            <person name="Lipzen A."/>
            <person name="Ohm R."/>
            <person name="Nagy I."/>
            <person name="Pangilinan J."/>
            <person name="Yan J."/>
            <person name="Xiong Y."/>
            <person name="Grigoriev I.V."/>
            <person name="Hibbett D.S."/>
            <person name="Nagy L.G."/>
        </authorList>
    </citation>
    <scope>NUCLEOTIDE SEQUENCE [LARGE SCALE GENOMIC DNA]</scope>
    <source>
        <strain evidence="5 6">SZMC22713</strain>
    </source>
</reference>
<evidence type="ECO:0000256" key="4">
    <source>
        <dbReference type="SAM" id="MobiDB-lite"/>
    </source>
</evidence>
<organism evidence="5 6">
    <name type="scientific">Rickenella mellea</name>
    <dbReference type="NCBI Taxonomy" id="50990"/>
    <lineage>
        <taxon>Eukaryota</taxon>
        <taxon>Fungi</taxon>
        <taxon>Dikarya</taxon>
        <taxon>Basidiomycota</taxon>
        <taxon>Agaricomycotina</taxon>
        <taxon>Agaricomycetes</taxon>
        <taxon>Hymenochaetales</taxon>
        <taxon>Rickenellaceae</taxon>
        <taxon>Rickenella</taxon>
    </lineage>
</organism>
<evidence type="ECO:0000256" key="3">
    <source>
        <dbReference type="ARBA" id="ARBA00023274"/>
    </source>
</evidence>
<dbReference type="GO" id="GO:0015934">
    <property type="term" value="C:large ribosomal subunit"/>
    <property type="evidence" value="ECO:0007669"/>
    <property type="project" value="TreeGrafter"/>
</dbReference>
<dbReference type="PANTHER" id="PTHR33343:SF1">
    <property type="entry name" value="LARGE RIBOSOMAL SUBUNIT PROTEIN BL35M"/>
    <property type="match status" value="1"/>
</dbReference>
<proteinExistence type="inferred from homology"/>
<dbReference type="EMBL" id="ML170171">
    <property type="protein sequence ID" value="TDL23246.1"/>
    <property type="molecule type" value="Genomic_DNA"/>
</dbReference>
<dbReference type="OrthoDB" id="162638at2759"/>
<dbReference type="VEuPathDB" id="FungiDB:BD410DRAFT_747299"/>
<sequence length="87" mass="9684">MFSYLFASIAPARSFATSAVTHLYKLKTHQGAKKRWRGLPNGLFKRGKAGHHHKNVTKTPGRKNRLGLTAYSTGAQTSNIRRAMPYA</sequence>
<evidence type="ECO:0000256" key="1">
    <source>
        <dbReference type="ARBA" id="ARBA00006598"/>
    </source>
</evidence>
<evidence type="ECO:0008006" key="7">
    <source>
        <dbReference type="Google" id="ProtNLM"/>
    </source>
</evidence>
<feature type="compositionally biased region" description="Basic residues" evidence="4">
    <location>
        <begin position="45"/>
        <end position="65"/>
    </location>
</feature>
<keyword evidence="6" id="KW-1185">Reference proteome</keyword>
<gene>
    <name evidence="5" type="ORF">BD410DRAFT_747299</name>
</gene>
<keyword evidence="2" id="KW-0689">Ribosomal protein</keyword>
<dbReference type="AlphaFoldDB" id="A0A4Y7Q7E9"/>
<accession>A0A4Y7Q7E9</accession>
<dbReference type="GO" id="GO:0006412">
    <property type="term" value="P:translation"/>
    <property type="evidence" value="ECO:0007669"/>
    <property type="project" value="InterPro"/>
</dbReference>
<comment type="similarity">
    <text evidence="1">Belongs to the bacterial ribosomal protein bL35 family.</text>
</comment>
<evidence type="ECO:0000256" key="2">
    <source>
        <dbReference type="ARBA" id="ARBA00022980"/>
    </source>
</evidence>
<keyword evidence="3" id="KW-0687">Ribonucleoprotein</keyword>
<evidence type="ECO:0000313" key="6">
    <source>
        <dbReference type="Proteomes" id="UP000294933"/>
    </source>
</evidence>
<dbReference type="SUPFAM" id="SSF143034">
    <property type="entry name" value="L35p-like"/>
    <property type="match status" value="1"/>
</dbReference>
<feature type="region of interest" description="Disordered" evidence="4">
    <location>
        <begin position="43"/>
        <end position="66"/>
    </location>
</feature>
<dbReference type="GO" id="GO:0003735">
    <property type="term" value="F:structural constituent of ribosome"/>
    <property type="evidence" value="ECO:0007669"/>
    <property type="project" value="InterPro"/>
</dbReference>
<dbReference type="InterPro" id="IPR021137">
    <property type="entry name" value="Ribosomal_bL35-like"/>
</dbReference>
<dbReference type="Proteomes" id="UP000294933">
    <property type="component" value="Unassembled WGS sequence"/>
</dbReference>
<dbReference type="InterPro" id="IPR001706">
    <property type="entry name" value="Ribosomal_bL35"/>
</dbReference>
<name>A0A4Y7Q7E9_9AGAM</name>
<dbReference type="STRING" id="50990.A0A4Y7Q7E9"/>
<dbReference type="InterPro" id="IPR037229">
    <property type="entry name" value="Ribosomal_bL35_sf"/>
</dbReference>
<evidence type="ECO:0000313" key="5">
    <source>
        <dbReference type="EMBL" id="TDL23246.1"/>
    </source>
</evidence>